<protein>
    <submittedName>
        <fullName evidence="2">Uncharacterized protein</fullName>
    </submittedName>
</protein>
<proteinExistence type="predicted"/>
<accession>A0AAP0IDS7</accession>
<gene>
    <name evidence="2" type="ORF">Scep_020799</name>
</gene>
<dbReference type="Proteomes" id="UP001419268">
    <property type="component" value="Unassembled WGS sequence"/>
</dbReference>
<name>A0AAP0IDS7_9MAGN</name>
<dbReference type="EMBL" id="JBBNAG010000008">
    <property type="protein sequence ID" value="KAK9113280.1"/>
    <property type="molecule type" value="Genomic_DNA"/>
</dbReference>
<reference evidence="2 3" key="1">
    <citation type="submission" date="2024-01" db="EMBL/GenBank/DDBJ databases">
        <title>Genome assemblies of Stephania.</title>
        <authorList>
            <person name="Yang L."/>
        </authorList>
    </citation>
    <scope>NUCLEOTIDE SEQUENCE [LARGE SCALE GENOMIC DNA]</scope>
    <source>
        <strain evidence="2">JXDWG</strain>
        <tissue evidence="2">Leaf</tissue>
    </source>
</reference>
<sequence>MAKRGSGARKRARREQWRIDRRAAAIGPATRGGWLELRAARTTAGRQRVAWDKTTRGVDRGGFRSARASAAACAVRRRSAASRSSGNAQQQQLLRGETMKRDKRFEIDSDGARARDATQRDGTRQRSATVAVVVDAPASSNAARNNMVAGRSLEAKKVLQRIRGREDVSGLLLVLRFAFFSVPSCACLSKLFLPVSKGKIFGSYCFN</sequence>
<organism evidence="2 3">
    <name type="scientific">Stephania cephalantha</name>
    <dbReference type="NCBI Taxonomy" id="152367"/>
    <lineage>
        <taxon>Eukaryota</taxon>
        <taxon>Viridiplantae</taxon>
        <taxon>Streptophyta</taxon>
        <taxon>Embryophyta</taxon>
        <taxon>Tracheophyta</taxon>
        <taxon>Spermatophyta</taxon>
        <taxon>Magnoliopsida</taxon>
        <taxon>Ranunculales</taxon>
        <taxon>Menispermaceae</taxon>
        <taxon>Menispermoideae</taxon>
        <taxon>Cissampelideae</taxon>
        <taxon>Stephania</taxon>
    </lineage>
</organism>
<evidence type="ECO:0000313" key="3">
    <source>
        <dbReference type="Proteomes" id="UP001419268"/>
    </source>
</evidence>
<keyword evidence="3" id="KW-1185">Reference proteome</keyword>
<dbReference type="AlphaFoldDB" id="A0AAP0IDS7"/>
<evidence type="ECO:0000313" key="2">
    <source>
        <dbReference type="EMBL" id="KAK9113280.1"/>
    </source>
</evidence>
<feature type="compositionally biased region" description="Basic and acidic residues" evidence="1">
    <location>
        <begin position="97"/>
        <end position="124"/>
    </location>
</feature>
<comment type="caution">
    <text evidence="2">The sequence shown here is derived from an EMBL/GenBank/DDBJ whole genome shotgun (WGS) entry which is preliminary data.</text>
</comment>
<evidence type="ECO:0000256" key="1">
    <source>
        <dbReference type="SAM" id="MobiDB-lite"/>
    </source>
</evidence>
<feature type="region of interest" description="Disordered" evidence="1">
    <location>
        <begin position="77"/>
        <end position="128"/>
    </location>
</feature>